<dbReference type="InterPro" id="IPR013324">
    <property type="entry name" value="RNA_pol_sigma_r3/r4-like"/>
</dbReference>
<dbReference type="InterPro" id="IPR007627">
    <property type="entry name" value="RNA_pol_sigma70_r2"/>
</dbReference>
<dbReference type="PANTHER" id="PTHR43133">
    <property type="entry name" value="RNA POLYMERASE ECF-TYPE SIGMA FACTO"/>
    <property type="match status" value="1"/>
</dbReference>
<evidence type="ECO:0000256" key="1">
    <source>
        <dbReference type="ARBA" id="ARBA00010641"/>
    </source>
</evidence>
<dbReference type="Pfam" id="PF04542">
    <property type="entry name" value="Sigma70_r2"/>
    <property type="match status" value="1"/>
</dbReference>
<dbReference type="PANTHER" id="PTHR43133:SF62">
    <property type="entry name" value="RNA POLYMERASE SIGMA FACTOR SIGZ"/>
    <property type="match status" value="1"/>
</dbReference>
<dbReference type="OrthoDB" id="9784272at2"/>
<dbReference type="InterPro" id="IPR013249">
    <property type="entry name" value="RNA_pol_sigma70_r4_t2"/>
</dbReference>
<keyword evidence="2" id="KW-0805">Transcription regulation</keyword>
<sequence>MSSHESLFDYEATLHACARGERQALQRLYKQESARLLGVVERLVRDHALAEDIVHDAFLKIWSNAASFDQSRGSARGWIFSVTRHLALNRLRNTAREVRMEDDGSEDHHESATLEGWQETGDAFDWRINPGRIQFCLEQLEPVRRNCVFHAYVDGYSHPEIAQKIGAPLGTVKAWIKRSLTALRECMG</sequence>
<protein>
    <submittedName>
        <fullName evidence="7">RNA polymerase sigma-70 protein</fullName>
    </submittedName>
</protein>
<feature type="domain" description="RNA polymerase sigma factor 70 region 4 type 2" evidence="6">
    <location>
        <begin position="132"/>
        <end position="183"/>
    </location>
</feature>
<gene>
    <name evidence="7" type="ORF">ALQ04_04511</name>
</gene>
<dbReference type="AlphaFoldDB" id="A0A3M4M2C2"/>
<dbReference type="NCBIfam" id="TIGR02937">
    <property type="entry name" value="sigma70-ECF"/>
    <property type="match status" value="1"/>
</dbReference>
<feature type="domain" description="RNA polymerase sigma-70 region 2" evidence="5">
    <location>
        <begin position="28"/>
        <end position="96"/>
    </location>
</feature>
<dbReference type="InterPro" id="IPR014284">
    <property type="entry name" value="RNA_pol_sigma-70_dom"/>
</dbReference>
<comment type="caution">
    <text evidence="7">The sequence shown here is derived from an EMBL/GenBank/DDBJ whole genome shotgun (WGS) entry which is preliminary data.</text>
</comment>
<dbReference type="Gene3D" id="1.10.1740.10">
    <property type="match status" value="1"/>
</dbReference>
<proteinExistence type="inferred from homology"/>
<evidence type="ECO:0000256" key="4">
    <source>
        <dbReference type="ARBA" id="ARBA00023163"/>
    </source>
</evidence>
<dbReference type="GO" id="GO:0003677">
    <property type="term" value="F:DNA binding"/>
    <property type="evidence" value="ECO:0007669"/>
    <property type="project" value="InterPro"/>
</dbReference>
<dbReference type="RefSeq" id="WP_122315223.1">
    <property type="nucleotide sequence ID" value="NZ_RBRE01000034.1"/>
</dbReference>
<evidence type="ECO:0000313" key="8">
    <source>
        <dbReference type="Proteomes" id="UP000277236"/>
    </source>
</evidence>
<reference evidence="7 8" key="1">
    <citation type="submission" date="2018-08" db="EMBL/GenBank/DDBJ databases">
        <title>Recombination of ecologically and evolutionarily significant loci maintains genetic cohesion in the Pseudomonas syringae species complex.</title>
        <authorList>
            <person name="Dillon M."/>
            <person name="Thakur S."/>
            <person name="Almeida R.N.D."/>
            <person name="Weir B.S."/>
            <person name="Guttman D.S."/>
        </authorList>
    </citation>
    <scope>NUCLEOTIDE SEQUENCE [LARGE SCALE GENOMIC DNA]</scope>
    <source>
        <strain evidence="7 8">ICMP 3353</strain>
    </source>
</reference>
<dbReference type="InterPro" id="IPR036388">
    <property type="entry name" value="WH-like_DNA-bd_sf"/>
</dbReference>
<dbReference type="GO" id="GO:0006352">
    <property type="term" value="P:DNA-templated transcription initiation"/>
    <property type="evidence" value="ECO:0007669"/>
    <property type="project" value="InterPro"/>
</dbReference>
<dbReference type="SUPFAM" id="SSF88946">
    <property type="entry name" value="Sigma2 domain of RNA polymerase sigma factors"/>
    <property type="match status" value="1"/>
</dbReference>
<evidence type="ECO:0000256" key="3">
    <source>
        <dbReference type="ARBA" id="ARBA00023082"/>
    </source>
</evidence>
<evidence type="ECO:0000313" key="7">
    <source>
        <dbReference type="EMBL" id="RMQ47875.1"/>
    </source>
</evidence>
<comment type="similarity">
    <text evidence="1">Belongs to the sigma-70 factor family. ECF subfamily.</text>
</comment>
<keyword evidence="3" id="KW-0731">Sigma factor</keyword>
<dbReference type="EMBL" id="RBRE01000034">
    <property type="protein sequence ID" value="RMQ47875.1"/>
    <property type="molecule type" value="Genomic_DNA"/>
</dbReference>
<evidence type="ECO:0000256" key="2">
    <source>
        <dbReference type="ARBA" id="ARBA00023015"/>
    </source>
</evidence>
<dbReference type="InterPro" id="IPR013325">
    <property type="entry name" value="RNA_pol_sigma_r2"/>
</dbReference>
<dbReference type="Gene3D" id="1.10.10.10">
    <property type="entry name" value="Winged helix-like DNA-binding domain superfamily/Winged helix DNA-binding domain"/>
    <property type="match status" value="1"/>
</dbReference>
<accession>A0A3M4M2C2</accession>
<dbReference type="NCBIfam" id="NF009189">
    <property type="entry name" value="PRK12537.1"/>
    <property type="match status" value="1"/>
</dbReference>
<name>A0A3M4M2C2_PSECI</name>
<dbReference type="InterPro" id="IPR039425">
    <property type="entry name" value="RNA_pol_sigma-70-like"/>
</dbReference>
<evidence type="ECO:0000259" key="6">
    <source>
        <dbReference type="Pfam" id="PF08281"/>
    </source>
</evidence>
<dbReference type="GO" id="GO:0016987">
    <property type="term" value="F:sigma factor activity"/>
    <property type="evidence" value="ECO:0007669"/>
    <property type="project" value="UniProtKB-KW"/>
</dbReference>
<keyword evidence="4" id="KW-0804">Transcription</keyword>
<dbReference type="Proteomes" id="UP000277236">
    <property type="component" value="Unassembled WGS sequence"/>
</dbReference>
<organism evidence="7 8">
    <name type="scientific">Pseudomonas cichorii</name>
    <dbReference type="NCBI Taxonomy" id="36746"/>
    <lineage>
        <taxon>Bacteria</taxon>
        <taxon>Pseudomonadati</taxon>
        <taxon>Pseudomonadota</taxon>
        <taxon>Gammaproteobacteria</taxon>
        <taxon>Pseudomonadales</taxon>
        <taxon>Pseudomonadaceae</taxon>
        <taxon>Pseudomonas</taxon>
    </lineage>
</organism>
<dbReference type="SUPFAM" id="SSF88659">
    <property type="entry name" value="Sigma3 and sigma4 domains of RNA polymerase sigma factors"/>
    <property type="match status" value="1"/>
</dbReference>
<dbReference type="Pfam" id="PF08281">
    <property type="entry name" value="Sigma70_r4_2"/>
    <property type="match status" value="1"/>
</dbReference>
<evidence type="ECO:0000259" key="5">
    <source>
        <dbReference type="Pfam" id="PF04542"/>
    </source>
</evidence>